<protein>
    <submittedName>
        <fullName evidence="1">Uncharacterized protein</fullName>
    </submittedName>
</protein>
<organism evidence="1 2">
    <name type="scientific">Allacma fusca</name>
    <dbReference type="NCBI Taxonomy" id="39272"/>
    <lineage>
        <taxon>Eukaryota</taxon>
        <taxon>Metazoa</taxon>
        <taxon>Ecdysozoa</taxon>
        <taxon>Arthropoda</taxon>
        <taxon>Hexapoda</taxon>
        <taxon>Collembola</taxon>
        <taxon>Symphypleona</taxon>
        <taxon>Sminthuridae</taxon>
        <taxon>Allacma</taxon>
    </lineage>
</organism>
<evidence type="ECO:0000313" key="2">
    <source>
        <dbReference type="Proteomes" id="UP000708208"/>
    </source>
</evidence>
<accession>A0A8J2PAC9</accession>
<dbReference type="EMBL" id="CAJVCH010336066">
    <property type="protein sequence ID" value="CAG7815112.1"/>
    <property type="molecule type" value="Genomic_DNA"/>
</dbReference>
<name>A0A8J2PAC9_9HEXA</name>
<dbReference type="Proteomes" id="UP000708208">
    <property type="component" value="Unassembled WGS sequence"/>
</dbReference>
<keyword evidence="2" id="KW-1185">Reference proteome</keyword>
<dbReference type="AlphaFoldDB" id="A0A8J2PAC9"/>
<proteinExistence type="predicted"/>
<reference evidence="1" key="1">
    <citation type="submission" date="2021-06" db="EMBL/GenBank/DDBJ databases">
        <authorList>
            <person name="Hodson N. C."/>
            <person name="Mongue J. A."/>
            <person name="Jaron S. K."/>
        </authorList>
    </citation>
    <scope>NUCLEOTIDE SEQUENCE</scope>
</reference>
<sequence length="194" mass="22995">MQNNIYEPDGSGKRHPEEFLEDFFSCIGLKLFIKTLNFSGQKPMLRFFRHYEKFFDVFKYVPGFPDFGKQLINSLEFTEMFRKFTKFGLDVVRGEYTEVEKSWGPHYNKCAIYVITSWCLLFNMDYNFYVTTFHGTILEKNIQIWFEGLEASLRKTGPYKINGALNILEEFNEKCKSNGRPLKWVEILLLVSTY</sequence>
<comment type="caution">
    <text evidence="1">The sequence shown here is derived from an EMBL/GenBank/DDBJ whole genome shotgun (WGS) entry which is preliminary data.</text>
</comment>
<evidence type="ECO:0000313" key="1">
    <source>
        <dbReference type="EMBL" id="CAG7815112.1"/>
    </source>
</evidence>
<gene>
    <name evidence="1" type="ORF">AFUS01_LOCUS25811</name>
</gene>